<name>A0ABU3LAF8_9FLAO</name>
<dbReference type="Gene3D" id="3.40.710.10">
    <property type="entry name" value="DD-peptidase/beta-lactamase superfamily"/>
    <property type="match status" value="1"/>
</dbReference>
<dbReference type="SUPFAM" id="SSF56601">
    <property type="entry name" value="beta-lactamase/transpeptidase-like"/>
    <property type="match status" value="1"/>
</dbReference>
<dbReference type="Pfam" id="PF00144">
    <property type="entry name" value="Beta-lactamase"/>
    <property type="match status" value="1"/>
</dbReference>
<dbReference type="Proteomes" id="UP001250656">
    <property type="component" value="Unassembled WGS sequence"/>
</dbReference>
<dbReference type="GO" id="GO:0016787">
    <property type="term" value="F:hydrolase activity"/>
    <property type="evidence" value="ECO:0007669"/>
    <property type="project" value="UniProtKB-KW"/>
</dbReference>
<protein>
    <submittedName>
        <fullName evidence="2">Serine hydrolase</fullName>
        <ecNumber evidence="2">3.-.-.-</ecNumber>
    </submittedName>
</protein>
<feature type="domain" description="Beta-lactamase-related" evidence="1">
    <location>
        <begin position="161"/>
        <end position="420"/>
    </location>
</feature>
<gene>
    <name evidence="2" type="ORF">RQM65_18690</name>
</gene>
<dbReference type="RefSeq" id="WP_314017210.1">
    <property type="nucleotide sequence ID" value="NZ_JAVTTP010000002.1"/>
</dbReference>
<dbReference type="EMBL" id="JAVTTP010000002">
    <property type="protein sequence ID" value="MDT7830704.1"/>
    <property type="molecule type" value="Genomic_DNA"/>
</dbReference>
<dbReference type="InterPro" id="IPR012338">
    <property type="entry name" value="Beta-lactam/transpept-like"/>
</dbReference>
<evidence type="ECO:0000313" key="2">
    <source>
        <dbReference type="EMBL" id="MDT7830704.1"/>
    </source>
</evidence>
<reference evidence="2 3" key="1">
    <citation type="submission" date="2023-09" db="EMBL/GenBank/DDBJ databases">
        <title>Novel taxa isolated from Blanes Bay.</title>
        <authorList>
            <person name="Rey-Velasco X."/>
            <person name="Lucena T."/>
        </authorList>
    </citation>
    <scope>NUCLEOTIDE SEQUENCE [LARGE SCALE GENOMIC DNA]</scope>
    <source>
        <strain evidence="2 3">S334</strain>
    </source>
</reference>
<dbReference type="InterPro" id="IPR001466">
    <property type="entry name" value="Beta-lactam-related"/>
</dbReference>
<proteinExistence type="predicted"/>
<dbReference type="InterPro" id="IPR050789">
    <property type="entry name" value="Diverse_Enzym_Activities"/>
</dbReference>
<keyword evidence="2" id="KW-0378">Hydrolase</keyword>
<organism evidence="2 3">
    <name type="scientific">Pricia mediterranea</name>
    <dbReference type="NCBI Taxonomy" id="3076079"/>
    <lineage>
        <taxon>Bacteria</taxon>
        <taxon>Pseudomonadati</taxon>
        <taxon>Bacteroidota</taxon>
        <taxon>Flavobacteriia</taxon>
        <taxon>Flavobacteriales</taxon>
        <taxon>Flavobacteriaceae</taxon>
        <taxon>Pricia</taxon>
    </lineage>
</organism>
<evidence type="ECO:0000259" key="1">
    <source>
        <dbReference type="Pfam" id="PF00144"/>
    </source>
</evidence>
<dbReference type="PANTHER" id="PTHR43283:SF7">
    <property type="entry name" value="BETA-LACTAMASE-RELATED DOMAIN-CONTAINING PROTEIN"/>
    <property type="match status" value="1"/>
</dbReference>
<accession>A0ABU3LAF8</accession>
<dbReference type="PANTHER" id="PTHR43283">
    <property type="entry name" value="BETA-LACTAMASE-RELATED"/>
    <property type="match status" value="1"/>
</dbReference>
<keyword evidence="3" id="KW-1185">Reference proteome</keyword>
<sequence>MKVLKRILLVAIVILVVVAYFQYPKLNIISGYASKNMASTVFITDRSAESVILNDNDVPLINLAEVKMNAMNNEATATVFGLMKRKSVCREGLGCVLVNEHYDSNRSLPVPHRNRLINNLPFPFGNNGTTDTIFENVDYQRLDKALEDVFAYPESRKTRTVLVVYKNRIIGEKYLRGFNKDTPILGWSMTKSVLATLYGILEYQGKIDLDAPAPVPEWQNDDRKHITLDHLVRMQSGLAWEEDYTTISDVTRMLFMKSDMTKVQVEKEAVAPPTEVWNYSSGTTNLLSGILRQDFDTHQEYLDFPYSALIDKIGMHSMLIETDMVGNFVGSSYGWATTRDWAKFGLLYLNKGNWNGEQLFDQQWVDYVRKPTAHSDGDYGGHFWLNAGGKYPDVPRDMYSANGYQGQRVFIIPSKDLVVVRTGLAEEPEFDINGFLRDVVAAIGEKQ</sequence>
<dbReference type="EC" id="3.-.-.-" evidence="2"/>
<evidence type="ECO:0000313" key="3">
    <source>
        <dbReference type="Proteomes" id="UP001250656"/>
    </source>
</evidence>
<comment type="caution">
    <text evidence="2">The sequence shown here is derived from an EMBL/GenBank/DDBJ whole genome shotgun (WGS) entry which is preliminary data.</text>
</comment>